<dbReference type="AlphaFoldDB" id="A0A9P0LNT8"/>
<dbReference type="EMBL" id="CAKOFQ010007331">
    <property type="protein sequence ID" value="CAH1998454.1"/>
    <property type="molecule type" value="Genomic_DNA"/>
</dbReference>
<sequence>MSNSCTRVKHFIRTNNLDSKLCVSIDTDPYNLILDEQKSAVMELQKCLPNYLKSPCPNHALNLSISKSSSVQAVRTTVGRYT</sequence>
<reference evidence="1" key="1">
    <citation type="submission" date="2022-03" db="EMBL/GenBank/DDBJ databases">
        <authorList>
            <person name="Sayadi A."/>
        </authorList>
    </citation>
    <scope>NUCLEOTIDE SEQUENCE</scope>
</reference>
<keyword evidence="2" id="KW-1185">Reference proteome</keyword>
<organism evidence="1 2">
    <name type="scientific">Acanthoscelides obtectus</name>
    <name type="common">Bean weevil</name>
    <name type="synonym">Bruchus obtectus</name>
    <dbReference type="NCBI Taxonomy" id="200917"/>
    <lineage>
        <taxon>Eukaryota</taxon>
        <taxon>Metazoa</taxon>
        <taxon>Ecdysozoa</taxon>
        <taxon>Arthropoda</taxon>
        <taxon>Hexapoda</taxon>
        <taxon>Insecta</taxon>
        <taxon>Pterygota</taxon>
        <taxon>Neoptera</taxon>
        <taxon>Endopterygota</taxon>
        <taxon>Coleoptera</taxon>
        <taxon>Polyphaga</taxon>
        <taxon>Cucujiformia</taxon>
        <taxon>Chrysomeloidea</taxon>
        <taxon>Chrysomelidae</taxon>
        <taxon>Bruchinae</taxon>
        <taxon>Bruchini</taxon>
        <taxon>Acanthoscelides</taxon>
    </lineage>
</organism>
<name>A0A9P0LNT8_ACAOB</name>
<evidence type="ECO:0000313" key="2">
    <source>
        <dbReference type="Proteomes" id="UP001152888"/>
    </source>
</evidence>
<evidence type="ECO:0000313" key="1">
    <source>
        <dbReference type="EMBL" id="CAH1998454.1"/>
    </source>
</evidence>
<comment type="caution">
    <text evidence="1">The sequence shown here is derived from an EMBL/GenBank/DDBJ whole genome shotgun (WGS) entry which is preliminary data.</text>
</comment>
<proteinExistence type="predicted"/>
<accession>A0A9P0LNT8</accession>
<dbReference type="Proteomes" id="UP001152888">
    <property type="component" value="Unassembled WGS sequence"/>
</dbReference>
<gene>
    <name evidence="1" type="ORF">ACAOBT_LOCUS24396</name>
</gene>
<protein>
    <submittedName>
        <fullName evidence="1">Uncharacterized protein</fullName>
    </submittedName>
</protein>
<dbReference type="OrthoDB" id="10063284at2759"/>